<dbReference type="Proteomes" id="UP000887013">
    <property type="component" value="Unassembled WGS sequence"/>
</dbReference>
<evidence type="ECO:0000313" key="3">
    <source>
        <dbReference type="Proteomes" id="UP000887013"/>
    </source>
</evidence>
<dbReference type="AlphaFoldDB" id="A0A8X6QMA6"/>
<gene>
    <name evidence="2" type="ORF">NPIL_172651</name>
</gene>
<protein>
    <submittedName>
        <fullName evidence="2">Uncharacterized protein</fullName>
    </submittedName>
</protein>
<reference evidence="2" key="1">
    <citation type="submission" date="2020-08" db="EMBL/GenBank/DDBJ databases">
        <title>Multicomponent nature underlies the extraordinary mechanical properties of spider dragline silk.</title>
        <authorList>
            <person name="Kono N."/>
            <person name="Nakamura H."/>
            <person name="Mori M."/>
            <person name="Yoshida Y."/>
            <person name="Ohtoshi R."/>
            <person name="Malay A.D."/>
            <person name="Moran D.A.P."/>
            <person name="Tomita M."/>
            <person name="Numata K."/>
            <person name="Arakawa K."/>
        </authorList>
    </citation>
    <scope>NUCLEOTIDE SEQUENCE</scope>
</reference>
<feature type="region of interest" description="Disordered" evidence="1">
    <location>
        <begin position="24"/>
        <end position="63"/>
    </location>
</feature>
<dbReference type="EMBL" id="BMAW01128604">
    <property type="protein sequence ID" value="GFU26462.1"/>
    <property type="molecule type" value="Genomic_DNA"/>
</dbReference>
<proteinExistence type="predicted"/>
<sequence>SISEPELLLISSKWHPDFFKGDSTPEKNNFWSRSGPKTTSCLKQRRPQAQVDDQEASTAAPVC</sequence>
<evidence type="ECO:0000313" key="2">
    <source>
        <dbReference type="EMBL" id="GFU26462.1"/>
    </source>
</evidence>
<feature type="compositionally biased region" description="Polar residues" evidence="1">
    <location>
        <begin position="26"/>
        <end position="42"/>
    </location>
</feature>
<feature type="non-terminal residue" evidence="2">
    <location>
        <position position="1"/>
    </location>
</feature>
<organism evidence="2 3">
    <name type="scientific">Nephila pilipes</name>
    <name type="common">Giant wood spider</name>
    <name type="synonym">Nephila maculata</name>
    <dbReference type="NCBI Taxonomy" id="299642"/>
    <lineage>
        <taxon>Eukaryota</taxon>
        <taxon>Metazoa</taxon>
        <taxon>Ecdysozoa</taxon>
        <taxon>Arthropoda</taxon>
        <taxon>Chelicerata</taxon>
        <taxon>Arachnida</taxon>
        <taxon>Araneae</taxon>
        <taxon>Araneomorphae</taxon>
        <taxon>Entelegynae</taxon>
        <taxon>Araneoidea</taxon>
        <taxon>Nephilidae</taxon>
        <taxon>Nephila</taxon>
    </lineage>
</organism>
<evidence type="ECO:0000256" key="1">
    <source>
        <dbReference type="SAM" id="MobiDB-lite"/>
    </source>
</evidence>
<keyword evidence="3" id="KW-1185">Reference proteome</keyword>
<comment type="caution">
    <text evidence="2">The sequence shown here is derived from an EMBL/GenBank/DDBJ whole genome shotgun (WGS) entry which is preliminary data.</text>
</comment>
<name>A0A8X6QMA6_NEPPI</name>
<accession>A0A8X6QMA6</accession>